<name>A0A3G1KZD5_FORW1</name>
<evidence type="ECO:0000313" key="4">
    <source>
        <dbReference type="EMBL" id="ATW27744.1"/>
    </source>
</evidence>
<evidence type="ECO:0000313" key="5">
    <source>
        <dbReference type="Proteomes" id="UP000323521"/>
    </source>
</evidence>
<dbReference type="GO" id="GO:0008168">
    <property type="term" value="F:methyltransferase activity"/>
    <property type="evidence" value="ECO:0007669"/>
    <property type="project" value="UniProtKB-KW"/>
</dbReference>
<evidence type="ECO:0000256" key="1">
    <source>
        <dbReference type="ARBA" id="ARBA00007137"/>
    </source>
</evidence>
<evidence type="ECO:0000256" key="2">
    <source>
        <dbReference type="ARBA" id="ARBA00022603"/>
    </source>
</evidence>
<sequence>MIGGHAVVKRRISSGQAMLGGFGINIFTENDFMAIHYGTLEVLEKTGVFVDNPEAIDLYESGGARVDRSNKKVKIPASLVDECLHSAPKKVLLAGRDAKNDILLEGTRVHFCSFGIGLNVYDPFTGAYRKSTKKDVGDVARLCDYLEDIDMLECTLTPNDVHPNVYNLHILEANLRNTTKPCLSDPDPGLFPWILEMASAVAGGEDKLRERPIISGIVCPQSPMTFHHSCCEGIMQYARHELPMIVLPMAMAGGTSPVTLAGTVISHNVEVLAGLVLAQIVHKGAPIIYGSSTTMLDLKTATATVGCPELAMLNAALAKMAQFYLLPSWVAGG</sequence>
<evidence type="ECO:0008006" key="6">
    <source>
        <dbReference type="Google" id="ProtNLM"/>
    </source>
</evidence>
<keyword evidence="5" id="KW-1185">Reference proteome</keyword>
<dbReference type="EMBL" id="CP017634">
    <property type="protein sequence ID" value="ATW27744.1"/>
    <property type="molecule type" value="Genomic_DNA"/>
</dbReference>
<keyword evidence="2" id="KW-0489">Methyltransferase</keyword>
<dbReference type="KEGG" id="fwa:DCMF_25985"/>
<organism evidence="4 5">
    <name type="scientific">Formimonas warabiya</name>
    <dbReference type="NCBI Taxonomy" id="1761012"/>
    <lineage>
        <taxon>Bacteria</taxon>
        <taxon>Bacillati</taxon>
        <taxon>Bacillota</taxon>
        <taxon>Clostridia</taxon>
        <taxon>Eubacteriales</taxon>
        <taxon>Peptococcaceae</taxon>
        <taxon>Candidatus Formimonas</taxon>
    </lineage>
</organism>
<accession>A0A3G1KZD5</accession>
<comment type="similarity">
    <text evidence="1">Belongs to the trimethylamine methyltransferase family.</text>
</comment>
<proteinExistence type="inferred from homology"/>
<gene>
    <name evidence="4" type="ORF">DCMF_25985</name>
</gene>
<dbReference type="OrthoDB" id="5418352at2"/>
<dbReference type="Proteomes" id="UP000323521">
    <property type="component" value="Chromosome"/>
</dbReference>
<evidence type="ECO:0000256" key="3">
    <source>
        <dbReference type="ARBA" id="ARBA00022679"/>
    </source>
</evidence>
<dbReference type="AlphaFoldDB" id="A0A3G1KZD5"/>
<dbReference type="InterPro" id="IPR010426">
    <property type="entry name" value="MTTB_MeTrfase"/>
</dbReference>
<dbReference type="Gene3D" id="3.20.20.480">
    <property type="entry name" value="Trimethylamine methyltransferase-like"/>
    <property type="match status" value="1"/>
</dbReference>
<dbReference type="Pfam" id="PF06253">
    <property type="entry name" value="MTTB"/>
    <property type="match status" value="1"/>
</dbReference>
<protein>
    <recommendedName>
        <fullName evidence="6">Trimethylamine methyltransferase</fullName>
    </recommendedName>
</protein>
<reference evidence="4 5" key="1">
    <citation type="submission" date="2016-10" db="EMBL/GenBank/DDBJ databases">
        <title>Complete Genome Sequence of Peptococcaceae strain DCMF.</title>
        <authorList>
            <person name="Edwards R.J."/>
            <person name="Holland S.I."/>
            <person name="Deshpande N.P."/>
            <person name="Wong Y.K."/>
            <person name="Ertan H."/>
            <person name="Manefield M."/>
            <person name="Russell T.L."/>
            <person name="Lee M.J."/>
        </authorList>
    </citation>
    <scope>NUCLEOTIDE SEQUENCE [LARGE SCALE GENOMIC DNA]</scope>
    <source>
        <strain evidence="4 5">DCMF</strain>
    </source>
</reference>
<dbReference type="InterPro" id="IPR038601">
    <property type="entry name" value="MttB-like_sf"/>
</dbReference>
<keyword evidence="3" id="KW-0808">Transferase</keyword>
<dbReference type="GO" id="GO:0032259">
    <property type="term" value="P:methylation"/>
    <property type="evidence" value="ECO:0007669"/>
    <property type="project" value="UniProtKB-KW"/>
</dbReference>
<dbReference type="GO" id="GO:0015948">
    <property type="term" value="P:methanogenesis"/>
    <property type="evidence" value="ECO:0007669"/>
    <property type="project" value="InterPro"/>
</dbReference>